<comment type="catalytic activity">
    <reaction evidence="3">
        <text>dTTP + H2O = dTMP + diphosphate + H(+)</text>
        <dbReference type="Rhea" id="RHEA:28534"/>
        <dbReference type="ChEBI" id="CHEBI:15377"/>
        <dbReference type="ChEBI" id="CHEBI:15378"/>
        <dbReference type="ChEBI" id="CHEBI:33019"/>
        <dbReference type="ChEBI" id="CHEBI:37568"/>
        <dbReference type="ChEBI" id="CHEBI:63528"/>
        <dbReference type="EC" id="3.6.1.9"/>
    </reaction>
</comment>
<dbReference type="Pfam" id="PF02545">
    <property type="entry name" value="Maf"/>
    <property type="match status" value="2"/>
</dbReference>
<keyword evidence="3" id="KW-0546">Nucleotide metabolism</keyword>
<feature type="site" description="Important for substrate specificity" evidence="3">
    <location>
        <position position="223"/>
    </location>
</feature>
<organism evidence="5 6">
    <name type="scientific">Amygdalobacter indicium</name>
    <dbReference type="NCBI Taxonomy" id="3029272"/>
    <lineage>
        <taxon>Bacteria</taxon>
        <taxon>Bacillati</taxon>
        <taxon>Bacillota</taxon>
        <taxon>Clostridia</taxon>
        <taxon>Eubacteriales</taxon>
        <taxon>Oscillospiraceae</taxon>
        <taxon>Amygdalobacter</taxon>
    </lineage>
</organism>
<gene>
    <name evidence="5" type="ORF">PYS61_04690</name>
</gene>
<name>A0ABY8C4K0_9FIRM</name>
<evidence type="ECO:0000256" key="3">
    <source>
        <dbReference type="HAMAP-Rule" id="MF_00528"/>
    </source>
</evidence>
<feature type="region of interest" description="Disordered" evidence="4">
    <location>
        <begin position="319"/>
        <end position="347"/>
    </location>
</feature>
<dbReference type="InterPro" id="IPR003697">
    <property type="entry name" value="Maf-like"/>
</dbReference>
<dbReference type="SUPFAM" id="SSF52972">
    <property type="entry name" value="ITPase-like"/>
    <property type="match status" value="2"/>
</dbReference>
<protein>
    <recommendedName>
        <fullName evidence="3">dTTP/UTP pyrophosphatase</fullName>
        <shortName evidence="3">dTTPase/UTPase</shortName>
        <ecNumber evidence="3">3.6.1.9</ecNumber>
    </recommendedName>
    <alternativeName>
        <fullName evidence="3">Nucleoside triphosphate pyrophosphatase</fullName>
    </alternativeName>
    <alternativeName>
        <fullName evidence="3">Nucleotide pyrophosphatase</fullName>
        <shortName evidence="3">Nucleotide PPase</shortName>
    </alternativeName>
</protein>
<dbReference type="Proteomes" id="UP001220478">
    <property type="component" value="Chromosome"/>
</dbReference>
<dbReference type="RefSeq" id="WP_315571296.1">
    <property type="nucleotide sequence ID" value="NZ_CP118868.1"/>
</dbReference>
<dbReference type="PANTHER" id="PTHR43213:SF5">
    <property type="entry name" value="BIFUNCTIONAL DTTP_UTP PYROPHOSPHATASE_METHYLTRANSFERASE PROTEIN-RELATED"/>
    <property type="match status" value="1"/>
</dbReference>
<evidence type="ECO:0000313" key="5">
    <source>
        <dbReference type="EMBL" id="WEG35234.1"/>
    </source>
</evidence>
<dbReference type="EC" id="3.6.1.9" evidence="3"/>
<feature type="site" description="Important for substrate specificity" evidence="3">
    <location>
        <position position="83"/>
    </location>
</feature>
<dbReference type="EMBL" id="CP118868">
    <property type="protein sequence ID" value="WEG35234.1"/>
    <property type="molecule type" value="Genomic_DNA"/>
</dbReference>
<reference evidence="5 6" key="1">
    <citation type="submission" date="2023-02" db="EMBL/GenBank/DDBJ databases">
        <title>Novel Oscillospiraceae bacterial genomes.</title>
        <authorList>
            <person name="Srinivasan S."/>
            <person name="Austin M.N."/>
            <person name="Fiedler T.L."/>
            <person name="Strenk S.M."/>
            <person name="Agnew K.J."/>
            <person name="Nagana Gowda G.A."/>
            <person name="Raftery D."/>
            <person name="Beamer M.A."/>
            <person name="Achilles S.L."/>
            <person name="Wiesenfeld H.C."/>
            <person name="Fredricks D.N."/>
            <person name="Hillier S.L."/>
        </authorList>
    </citation>
    <scope>NUCLEOTIDE SEQUENCE [LARGE SCALE GENOMIC DNA]</scope>
    <source>
        <strain evidence="5 6">CHIC02 1186E3-8</strain>
    </source>
</reference>
<dbReference type="InterPro" id="IPR029001">
    <property type="entry name" value="ITPase-like_fam"/>
</dbReference>
<dbReference type="HAMAP" id="MF_00528">
    <property type="entry name" value="Maf"/>
    <property type="match status" value="1"/>
</dbReference>
<proteinExistence type="inferred from homology"/>
<comment type="subcellular location">
    <subcellularLocation>
        <location evidence="3">Cytoplasm</location>
    </subcellularLocation>
</comment>
<feature type="site" description="Important for substrate specificity" evidence="3">
    <location>
        <position position="13"/>
    </location>
</feature>
<accession>A0ABY8C4K0</accession>
<evidence type="ECO:0000313" key="6">
    <source>
        <dbReference type="Proteomes" id="UP001220478"/>
    </source>
</evidence>
<dbReference type="PANTHER" id="PTHR43213">
    <property type="entry name" value="BIFUNCTIONAL DTTP/UTP PYROPHOSPHATASE/METHYLTRANSFERASE PROTEIN-RELATED"/>
    <property type="match status" value="1"/>
</dbReference>
<comment type="cofactor">
    <cofactor evidence="1 3">
        <name>a divalent metal cation</name>
        <dbReference type="ChEBI" id="CHEBI:60240"/>
    </cofactor>
</comment>
<evidence type="ECO:0000256" key="2">
    <source>
        <dbReference type="ARBA" id="ARBA00022801"/>
    </source>
</evidence>
<keyword evidence="6" id="KW-1185">Reference proteome</keyword>
<keyword evidence="3" id="KW-0963">Cytoplasm</keyword>
<keyword evidence="2 3" id="KW-0378">Hydrolase</keyword>
<comment type="similarity">
    <text evidence="3">Belongs to the Maf family. YhdE subfamily.</text>
</comment>
<comment type="catalytic activity">
    <reaction evidence="3">
        <text>UTP + H2O = UMP + diphosphate + H(+)</text>
        <dbReference type="Rhea" id="RHEA:29395"/>
        <dbReference type="ChEBI" id="CHEBI:15377"/>
        <dbReference type="ChEBI" id="CHEBI:15378"/>
        <dbReference type="ChEBI" id="CHEBI:33019"/>
        <dbReference type="ChEBI" id="CHEBI:46398"/>
        <dbReference type="ChEBI" id="CHEBI:57865"/>
        <dbReference type="EC" id="3.6.1.9"/>
    </reaction>
</comment>
<dbReference type="Gene3D" id="3.90.950.10">
    <property type="match status" value="1"/>
</dbReference>
<comment type="caution">
    <text evidence="3">Lacks conserved residue(s) required for the propagation of feature annotation.</text>
</comment>
<feature type="active site" description="Proton acceptor" evidence="3">
    <location>
        <position position="82"/>
    </location>
</feature>
<sequence length="391" mass="42690">MSTQLLLASSSPRRRSILNLANIDFITYSPQVDESAISNKLLEIYKGACQSAMGRIITGELALQKALAAAYLTKAPLILAADTLVMCRGYILGKPQDAAVAHSMFNLLLGKQLSSEDLALLGTPKATEEDRQHQIKGQYHQVSTGVCLLVHKNYYQSNLSPELSKRLKEVKTAYPELNEYYKLSFVEQAGVYMQGDTAFTQKTVDDYIAAGNCYDKAGAYAVQESTAALINGIVGDVYTVMGLPLHALLEQCNEILPLRAAEAITDVPEVKEVKVRTVAEETALKAESAPEPELINTNTRKSAFSRFNSALMHMNNKEKASNTLPASPTADGQLKQQSGTEKTPMVPDLSLSRPLIFDNSATAVGQVNSLQSKLQELRRNDSSLPSFLQKN</sequence>
<evidence type="ECO:0000256" key="1">
    <source>
        <dbReference type="ARBA" id="ARBA00001968"/>
    </source>
</evidence>
<comment type="function">
    <text evidence="3">Nucleoside triphosphate pyrophosphatase that hydrolyzes dTTP and UTP. May have a dual role in cell division arrest and in preventing the incorporation of modified nucleotides into cellular nucleic acids.</text>
</comment>
<evidence type="ECO:0000256" key="4">
    <source>
        <dbReference type="SAM" id="MobiDB-lite"/>
    </source>
</evidence>